<feature type="transmembrane region" description="Helical" evidence="7">
    <location>
        <begin position="86"/>
        <end position="110"/>
    </location>
</feature>
<feature type="transmembrane region" description="Helical" evidence="7">
    <location>
        <begin position="57"/>
        <end position="80"/>
    </location>
</feature>
<organism evidence="9 10">
    <name type="scientific">Actinopolyspora saharensis</name>
    <dbReference type="NCBI Taxonomy" id="995062"/>
    <lineage>
        <taxon>Bacteria</taxon>
        <taxon>Bacillati</taxon>
        <taxon>Actinomycetota</taxon>
        <taxon>Actinomycetes</taxon>
        <taxon>Actinopolysporales</taxon>
        <taxon>Actinopolysporaceae</taxon>
        <taxon>Actinopolyspora</taxon>
    </lineage>
</organism>
<reference evidence="10" key="1">
    <citation type="submission" date="2016-10" db="EMBL/GenBank/DDBJ databases">
        <authorList>
            <person name="Varghese N."/>
            <person name="Submissions S."/>
        </authorList>
    </citation>
    <scope>NUCLEOTIDE SEQUENCE [LARGE SCALE GENOMIC DNA]</scope>
    <source>
        <strain evidence="10">DSM 45459</strain>
    </source>
</reference>
<feature type="transmembrane region" description="Helical" evidence="7">
    <location>
        <begin position="22"/>
        <end position="45"/>
    </location>
</feature>
<dbReference type="GO" id="GO:0048473">
    <property type="term" value="P:D-methionine transmembrane transport"/>
    <property type="evidence" value="ECO:0007669"/>
    <property type="project" value="TreeGrafter"/>
</dbReference>
<dbReference type="PROSITE" id="PS50928">
    <property type="entry name" value="ABC_TM1"/>
    <property type="match status" value="1"/>
</dbReference>
<dbReference type="CDD" id="cd06261">
    <property type="entry name" value="TM_PBP2"/>
    <property type="match status" value="1"/>
</dbReference>
<feature type="domain" description="ABC transmembrane type-1" evidence="8">
    <location>
        <begin position="18"/>
        <end position="212"/>
    </location>
</feature>
<evidence type="ECO:0000256" key="4">
    <source>
        <dbReference type="ARBA" id="ARBA00022692"/>
    </source>
</evidence>
<dbReference type="OrthoDB" id="9793490at2"/>
<keyword evidence="3" id="KW-1003">Cell membrane</keyword>
<comment type="similarity">
    <text evidence="7">Belongs to the binding-protein-dependent transport system permease family.</text>
</comment>
<dbReference type="Proteomes" id="UP000199301">
    <property type="component" value="Unassembled WGS sequence"/>
</dbReference>
<dbReference type="InterPro" id="IPR035906">
    <property type="entry name" value="MetI-like_sf"/>
</dbReference>
<keyword evidence="6 7" id="KW-0472">Membrane</keyword>
<keyword evidence="4 7" id="KW-0812">Transmembrane</keyword>
<dbReference type="PANTHER" id="PTHR30450:SF1">
    <property type="entry name" value="D-METHIONINE TRANSPORT SYSTEM PERMEASE PROTEIN METI-RELATED"/>
    <property type="match status" value="1"/>
</dbReference>
<evidence type="ECO:0000256" key="2">
    <source>
        <dbReference type="ARBA" id="ARBA00022448"/>
    </source>
</evidence>
<evidence type="ECO:0000256" key="5">
    <source>
        <dbReference type="ARBA" id="ARBA00022989"/>
    </source>
</evidence>
<feature type="transmembrane region" description="Helical" evidence="7">
    <location>
        <begin position="193"/>
        <end position="215"/>
    </location>
</feature>
<dbReference type="InterPro" id="IPR051322">
    <property type="entry name" value="AA_ABC_Transporter_Permease"/>
</dbReference>
<dbReference type="PANTHER" id="PTHR30450">
    <property type="entry name" value="ABC TRANSPORTER PERMEASE"/>
    <property type="match status" value="1"/>
</dbReference>
<protein>
    <submittedName>
        <fullName evidence="9">D-methionine transport system permease protein</fullName>
    </submittedName>
</protein>
<keyword evidence="2 7" id="KW-0813">Transport</keyword>
<keyword evidence="5 7" id="KW-1133">Transmembrane helix</keyword>
<dbReference type="InterPro" id="IPR000515">
    <property type="entry name" value="MetI-like"/>
</dbReference>
<keyword evidence="10" id="KW-1185">Reference proteome</keyword>
<comment type="subcellular location">
    <subcellularLocation>
        <location evidence="1 7">Cell membrane</location>
        <topology evidence="1 7">Multi-pass membrane protein</topology>
    </subcellularLocation>
</comment>
<evidence type="ECO:0000256" key="7">
    <source>
        <dbReference type="RuleBase" id="RU363032"/>
    </source>
</evidence>
<dbReference type="EMBL" id="FNKO01000002">
    <property type="protein sequence ID" value="SDR16463.1"/>
    <property type="molecule type" value="Genomic_DNA"/>
</dbReference>
<dbReference type="AlphaFoldDB" id="A0A1H1GTT0"/>
<dbReference type="GO" id="GO:0005886">
    <property type="term" value="C:plasma membrane"/>
    <property type="evidence" value="ECO:0007669"/>
    <property type="project" value="UniProtKB-SubCell"/>
</dbReference>
<evidence type="ECO:0000256" key="3">
    <source>
        <dbReference type="ARBA" id="ARBA00022475"/>
    </source>
</evidence>
<evidence type="ECO:0000313" key="10">
    <source>
        <dbReference type="Proteomes" id="UP000199301"/>
    </source>
</evidence>
<evidence type="ECO:0000256" key="6">
    <source>
        <dbReference type="ARBA" id="ARBA00023136"/>
    </source>
</evidence>
<evidence type="ECO:0000259" key="8">
    <source>
        <dbReference type="PROSITE" id="PS50928"/>
    </source>
</evidence>
<dbReference type="Gene3D" id="1.10.3720.10">
    <property type="entry name" value="MetI-like"/>
    <property type="match status" value="1"/>
</dbReference>
<accession>A0A1H1GTT0</accession>
<dbReference type="RefSeq" id="WP_092526420.1">
    <property type="nucleotide sequence ID" value="NZ_FNKO01000002.1"/>
</dbReference>
<dbReference type="Pfam" id="PF00528">
    <property type="entry name" value="BPD_transp_1"/>
    <property type="match status" value="1"/>
</dbReference>
<feature type="transmembrane region" description="Helical" evidence="7">
    <location>
        <begin position="150"/>
        <end position="173"/>
    </location>
</feature>
<gene>
    <name evidence="9" type="ORF">SAMN04489718_3866</name>
</gene>
<evidence type="ECO:0000313" key="9">
    <source>
        <dbReference type="EMBL" id="SDR16463.1"/>
    </source>
</evidence>
<dbReference type="SUPFAM" id="SSF161098">
    <property type="entry name" value="MetI-like"/>
    <property type="match status" value="1"/>
</dbReference>
<evidence type="ECO:0000256" key="1">
    <source>
        <dbReference type="ARBA" id="ARBA00004651"/>
    </source>
</evidence>
<dbReference type="STRING" id="995062.SAMN04489718_3866"/>
<name>A0A1H1GTT0_9ACTN</name>
<sequence length="228" mass="23898">MTEVTPWSEVFELARPATIETIYMVLVSTLIGVLGGLPLGVWLHLTSPAGLSPMPVLHRIISAVVDVVRSVPFVVLLVVVASLSRLLVGSAIGSTATIVPLSIAAIPFFARLASNALREVDSTVVEAAVTTGAGKPRIVWTVLLSEARSALVSAVGVTMLALIGYAAMAGAIGGGGLGSMAIQNGYYAYDDRVLYTSVVLLGVLAWGMQLLTDWVTKLVDRRRSLANV</sequence>
<proteinExistence type="inferred from homology"/>